<feature type="compositionally biased region" description="Polar residues" evidence="1">
    <location>
        <begin position="11"/>
        <end position="20"/>
    </location>
</feature>
<feature type="domain" description="DUF3533" evidence="3">
    <location>
        <begin position="61"/>
        <end position="457"/>
    </location>
</feature>
<name>A0A7D8UVX4_9HELO</name>
<evidence type="ECO:0000256" key="2">
    <source>
        <dbReference type="SAM" id="Phobius"/>
    </source>
</evidence>
<feature type="compositionally biased region" description="Basic and acidic residues" evidence="1">
    <location>
        <begin position="25"/>
        <end position="34"/>
    </location>
</feature>
<protein>
    <submittedName>
        <fullName evidence="4">Nitrosoguanidine resistance protein SNG1</fullName>
    </submittedName>
</protein>
<evidence type="ECO:0000256" key="1">
    <source>
        <dbReference type="SAM" id="MobiDB-lite"/>
    </source>
</evidence>
<feature type="transmembrane region" description="Helical" evidence="2">
    <location>
        <begin position="57"/>
        <end position="78"/>
    </location>
</feature>
<feature type="region of interest" description="Disordered" evidence="1">
    <location>
        <begin position="1"/>
        <end position="34"/>
    </location>
</feature>
<dbReference type="OrthoDB" id="2140105at2759"/>
<dbReference type="Proteomes" id="UP000481288">
    <property type="component" value="Unassembled WGS sequence"/>
</dbReference>
<dbReference type="InterPro" id="IPR022703">
    <property type="entry name" value="DUF3533"/>
</dbReference>
<organism evidence="4 5">
    <name type="scientific">Lachnellula cervina</name>
    <dbReference type="NCBI Taxonomy" id="1316786"/>
    <lineage>
        <taxon>Eukaryota</taxon>
        <taxon>Fungi</taxon>
        <taxon>Dikarya</taxon>
        <taxon>Ascomycota</taxon>
        <taxon>Pezizomycotina</taxon>
        <taxon>Leotiomycetes</taxon>
        <taxon>Helotiales</taxon>
        <taxon>Lachnaceae</taxon>
        <taxon>Lachnellula</taxon>
    </lineage>
</organism>
<feature type="transmembrane region" description="Helical" evidence="2">
    <location>
        <begin position="445"/>
        <end position="466"/>
    </location>
</feature>
<dbReference type="GO" id="GO:0016020">
    <property type="term" value="C:membrane"/>
    <property type="evidence" value="ECO:0007669"/>
    <property type="project" value="TreeGrafter"/>
</dbReference>
<feature type="transmembrane region" description="Helical" evidence="2">
    <location>
        <begin position="353"/>
        <end position="376"/>
    </location>
</feature>
<feature type="transmembrane region" description="Helical" evidence="2">
    <location>
        <begin position="388"/>
        <end position="408"/>
    </location>
</feature>
<evidence type="ECO:0000313" key="5">
    <source>
        <dbReference type="Proteomes" id="UP000481288"/>
    </source>
</evidence>
<sequence>MPRSSDEDTLEPNSPQNRHNGQADGGEKGEKGNQEAEPIGFWNSALKQVRLDVFKNWLLTTVILSIFILGILSLYWAALFRVEQNMSALVVYVVDFDGQVAPYTDVTPIVGPQIVSAAESLIAPTGSVGWGSLPASAFNNDPMAVRQAVYDEKAWAAIIINANATALLQDAVKNGNTTYDPMGAAQIVYVQARDETTHSSYITPQLSSFQTMATSLVGGKWAGQVLSMASSNSAIMSNIQAAPQAVNPAIGFSTFNLRPFGPPVATPAVSIGLIYLIILSFFSFSFYLPIHMKFISPGHRPLHFYQLVIWRWSATVMAYLFLSLFYSLISLAFQIPFNAPPASDTVVANGANAYHYGSFVVYWMLNFVGMIALGLACENVAMIVGQPWTAFWLIFWVITNVSTSFYSITLAPRFYYWGYAWPLHNLVNASRTIIFDTHSEIGLNFGVLFAWAAVNTVLFPLCCWFMRWKTIREKKKEAQSKEQ</sequence>
<dbReference type="PANTHER" id="PTHR34814:SF1">
    <property type="entry name" value="NITROSOGUANIDINE RESISTANCE PROTEIN SNG1"/>
    <property type="match status" value="1"/>
</dbReference>
<dbReference type="PANTHER" id="PTHR34814">
    <property type="entry name" value="NITROSOGUANIDINE RESISTANCE PROTEIN SNG1"/>
    <property type="match status" value="1"/>
</dbReference>
<proteinExistence type="predicted"/>
<dbReference type="AlphaFoldDB" id="A0A7D8UVX4"/>
<keyword evidence="2" id="KW-1133">Transmembrane helix</keyword>
<reference evidence="4 5" key="1">
    <citation type="submission" date="2018-05" db="EMBL/GenBank/DDBJ databases">
        <title>Whole genome sequencing for identification of molecular markers to develop diagnostic detection tools for the regulated plant pathogen Lachnellula willkommii.</title>
        <authorList>
            <person name="Giroux E."/>
            <person name="Bilodeau G."/>
        </authorList>
    </citation>
    <scope>NUCLEOTIDE SEQUENCE [LARGE SCALE GENOMIC DNA]</scope>
    <source>
        <strain evidence="4 5">CBS 625.97</strain>
    </source>
</reference>
<gene>
    <name evidence="4" type="primary">SNG1</name>
    <name evidence="4" type="ORF">LCER1_G000447</name>
</gene>
<dbReference type="EMBL" id="QGMG01000073">
    <property type="protein sequence ID" value="TVY57813.1"/>
    <property type="molecule type" value="Genomic_DNA"/>
</dbReference>
<feature type="transmembrane region" description="Helical" evidence="2">
    <location>
        <begin position="268"/>
        <end position="288"/>
    </location>
</feature>
<feature type="transmembrane region" description="Helical" evidence="2">
    <location>
        <begin position="309"/>
        <end position="333"/>
    </location>
</feature>
<evidence type="ECO:0000259" key="3">
    <source>
        <dbReference type="Pfam" id="PF12051"/>
    </source>
</evidence>
<evidence type="ECO:0000313" key="4">
    <source>
        <dbReference type="EMBL" id="TVY57813.1"/>
    </source>
</evidence>
<keyword evidence="2" id="KW-0472">Membrane</keyword>
<dbReference type="Pfam" id="PF12051">
    <property type="entry name" value="DUF3533"/>
    <property type="match status" value="1"/>
</dbReference>
<accession>A0A7D8UVX4</accession>
<keyword evidence="5" id="KW-1185">Reference proteome</keyword>
<keyword evidence="2" id="KW-0812">Transmembrane</keyword>
<dbReference type="InterPro" id="IPR053001">
    <property type="entry name" value="MNNG_permease-like"/>
</dbReference>
<comment type="caution">
    <text evidence="4">The sequence shown here is derived from an EMBL/GenBank/DDBJ whole genome shotgun (WGS) entry which is preliminary data.</text>
</comment>